<feature type="compositionally biased region" description="Acidic residues" evidence="1">
    <location>
        <begin position="569"/>
        <end position="580"/>
    </location>
</feature>
<dbReference type="AlphaFoldDB" id="A0A9P6UC59"/>
<reference evidence="2" key="1">
    <citation type="journal article" date="2020" name="Fungal Divers.">
        <title>Resolving the Mortierellaceae phylogeny through synthesis of multi-gene phylogenetics and phylogenomics.</title>
        <authorList>
            <person name="Vandepol N."/>
            <person name="Liber J."/>
            <person name="Desiro A."/>
            <person name="Na H."/>
            <person name="Kennedy M."/>
            <person name="Barry K."/>
            <person name="Grigoriev I.V."/>
            <person name="Miller A.N."/>
            <person name="O'Donnell K."/>
            <person name="Stajich J.E."/>
            <person name="Bonito G."/>
        </authorList>
    </citation>
    <scope>NUCLEOTIDE SEQUENCE</scope>
    <source>
        <strain evidence="2">BC1065</strain>
    </source>
</reference>
<proteinExistence type="predicted"/>
<accession>A0A9P6UC59</accession>
<dbReference type="Proteomes" id="UP000807716">
    <property type="component" value="Unassembled WGS sequence"/>
</dbReference>
<protein>
    <submittedName>
        <fullName evidence="2">Uncharacterized protein</fullName>
    </submittedName>
</protein>
<feature type="region of interest" description="Disordered" evidence="1">
    <location>
        <begin position="547"/>
        <end position="609"/>
    </location>
</feature>
<evidence type="ECO:0000256" key="1">
    <source>
        <dbReference type="SAM" id="MobiDB-lite"/>
    </source>
</evidence>
<keyword evidence="3" id="KW-1185">Reference proteome</keyword>
<dbReference type="Gene3D" id="3.80.10.10">
    <property type="entry name" value="Ribonuclease Inhibitor"/>
    <property type="match status" value="1"/>
</dbReference>
<name>A0A9P6UC59_9FUNG</name>
<feature type="compositionally biased region" description="Low complexity" evidence="1">
    <location>
        <begin position="586"/>
        <end position="595"/>
    </location>
</feature>
<dbReference type="EMBL" id="JAAAJB010000048">
    <property type="protein sequence ID" value="KAG0268535.1"/>
    <property type="molecule type" value="Genomic_DNA"/>
</dbReference>
<dbReference type="InterPro" id="IPR032675">
    <property type="entry name" value="LRR_dom_sf"/>
</dbReference>
<sequence length="655" mass="73716">MLHSLRRGRHISSSNPVEAEASPYHDIRYRALDIPELVELILGYVVGIPFGFEGDSQPFENDIFRPQGLVPRADQGYHACLVSKTWNHVVTGLWRSNVSTSSDSSSFPSLQGCRRLAYNFAPTQEPQGPAINLLDELSSASNLPHVGGLRELLLAGAFTVESELTSLLALQNMTRNLTLLDLQFSSHQTLDIQLFFSPMSSLSSSSSSSSSSMATTFLLPNLKHFMLRQVDLVPLPEEWVLPKPPRLKSFCLNHARMDGATLDALVRSFCYDGLERLVLLSLVEPGSTTIGTHDRHLVVTEARISTITLLAPRLKTVMVNQPTGEQALTSLIDHFRATFPHADELATSHLTSVHDPVPAIFKVNSCLTRLEITLSTCWDRHEFPTPTFHAFLCSHHARHLQELHAPMVKYDAEYLEPSRRTEWTCRDLRLLALGFLPKERQDTLSATYSRNMFGFLVTTCPRLRSLELERALLVASRDSGLCFLSRLECLEELTLRTKYFYHWGSFDLTSRPLPPWWASLDPTLVQQLKHQDSLALCRAVSRRDPNSGHFGTLRGKGVLGKKVMTGPSNEEEEEEEEEEGDGKNLPTTAATAPATRPTPPTRPSTGACWHKLRTIRIQLHEELEKRNDERNQLRVRAIQKSIPHCRVKIEYVNVK</sequence>
<dbReference type="OrthoDB" id="2389045at2759"/>
<evidence type="ECO:0000313" key="2">
    <source>
        <dbReference type="EMBL" id="KAG0268535.1"/>
    </source>
</evidence>
<organism evidence="2 3">
    <name type="scientific">Actinomortierella ambigua</name>
    <dbReference type="NCBI Taxonomy" id="1343610"/>
    <lineage>
        <taxon>Eukaryota</taxon>
        <taxon>Fungi</taxon>
        <taxon>Fungi incertae sedis</taxon>
        <taxon>Mucoromycota</taxon>
        <taxon>Mortierellomycotina</taxon>
        <taxon>Mortierellomycetes</taxon>
        <taxon>Mortierellales</taxon>
        <taxon>Mortierellaceae</taxon>
        <taxon>Actinomortierella</taxon>
    </lineage>
</organism>
<evidence type="ECO:0000313" key="3">
    <source>
        <dbReference type="Proteomes" id="UP000807716"/>
    </source>
</evidence>
<gene>
    <name evidence="2" type="ORF">DFQ27_006451</name>
</gene>
<comment type="caution">
    <text evidence="2">The sequence shown here is derived from an EMBL/GenBank/DDBJ whole genome shotgun (WGS) entry which is preliminary data.</text>
</comment>